<dbReference type="AlphaFoldDB" id="A0ABD5Q136"/>
<dbReference type="RefSeq" id="WP_254266711.1">
    <property type="nucleotide sequence ID" value="NZ_CP100400.1"/>
</dbReference>
<organism evidence="2 3">
    <name type="scientific">Halorussus aquaticus</name>
    <dbReference type="NCBI Taxonomy" id="2953748"/>
    <lineage>
        <taxon>Archaea</taxon>
        <taxon>Methanobacteriati</taxon>
        <taxon>Methanobacteriota</taxon>
        <taxon>Stenosarchaea group</taxon>
        <taxon>Halobacteria</taxon>
        <taxon>Halobacteriales</taxon>
        <taxon>Haladaptataceae</taxon>
        <taxon>Halorussus</taxon>
    </lineage>
</organism>
<name>A0ABD5Q136_9EURY</name>
<evidence type="ECO:0000256" key="1">
    <source>
        <dbReference type="SAM" id="Phobius"/>
    </source>
</evidence>
<keyword evidence="1" id="KW-0812">Transmembrane</keyword>
<sequence>MIPLQVGVPGGPELVILLLVAVVLFGIPIVLVASGLVLYRRMQSDGPAGEEVEALRREVQRLREEVDELNDEK</sequence>
<accession>A0ABD5Q136</accession>
<evidence type="ECO:0000313" key="2">
    <source>
        <dbReference type="EMBL" id="MFC4824221.1"/>
    </source>
</evidence>
<evidence type="ECO:0000313" key="3">
    <source>
        <dbReference type="Proteomes" id="UP001595945"/>
    </source>
</evidence>
<feature type="transmembrane region" description="Helical" evidence="1">
    <location>
        <begin position="14"/>
        <end position="39"/>
    </location>
</feature>
<dbReference type="EMBL" id="JBHSHT010000001">
    <property type="protein sequence ID" value="MFC4824221.1"/>
    <property type="molecule type" value="Genomic_DNA"/>
</dbReference>
<dbReference type="Proteomes" id="UP001595945">
    <property type="component" value="Unassembled WGS sequence"/>
</dbReference>
<reference evidence="2 3" key="1">
    <citation type="journal article" date="2019" name="Int. J. Syst. Evol. Microbiol.">
        <title>The Global Catalogue of Microorganisms (GCM) 10K type strain sequencing project: providing services to taxonomists for standard genome sequencing and annotation.</title>
        <authorList>
            <consortium name="The Broad Institute Genomics Platform"/>
            <consortium name="The Broad Institute Genome Sequencing Center for Infectious Disease"/>
            <person name="Wu L."/>
            <person name="Ma J."/>
        </authorList>
    </citation>
    <scope>NUCLEOTIDE SEQUENCE [LARGE SCALE GENOMIC DNA]</scope>
    <source>
        <strain evidence="2 3">XZYJ18</strain>
    </source>
</reference>
<keyword evidence="1" id="KW-0472">Membrane</keyword>
<gene>
    <name evidence="2" type="ORF">ACFO9K_08090</name>
</gene>
<protein>
    <submittedName>
        <fullName evidence="2">Preprotein translocase subunit TatA</fullName>
    </submittedName>
</protein>
<keyword evidence="1" id="KW-1133">Transmembrane helix</keyword>
<comment type="caution">
    <text evidence="2">The sequence shown here is derived from an EMBL/GenBank/DDBJ whole genome shotgun (WGS) entry which is preliminary data.</text>
</comment>
<proteinExistence type="predicted"/>
<keyword evidence="3" id="KW-1185">Reference proteome</keyword>
<dbReference type="GeneID" id="73045098"/>